<dbReference type="Gene3D" id="1.10.10.10">
    <property type="entry name" value="Winged helix-like DNA-binding domain superfamily/Winged helix DNA-binding domain"/>
    <property type="match status" value="1"/>
</dbReference>
<dbReference type="InterPro" id="IPR036390">
    <property type="entry name" value="WH_DNA-bd_sf"/>
</dbReference>
<dbReference type="PANTHER" id="PTHR30346">
    <property type="entry name" value="TRANSCRIPTIONAL DUAL REGULATOR HCAR-RELATED"/>
    <property type="match status" value="1"/>
</dbReference>
<dbReference type="EMBL" id="JAVIIP010000006">
    <property type="protein sequence ID" value="MDX8538513.1"/>
    <property type="molecule type" value="Genomic_DNA"/>
</dbReference>
<comment type="caution">
    <text evidence="6">The sequence shown here is derived from an EMBL/GenBank/DDBJ whole genome shotgun (WGS) entry which is preliminary data.</text>
</comment>
<evidence type="ECO:0000259" key="5">
    <source>
        <dbReference type="PROSITE" id="PS50931"/>
    </source>
</evidence>
<dbReference type="CDD" id="cd08414">
    <property type="entry name" value="PBP2_LTTR_aromatics_like"/>
    <property type="match status" value="1"/>
</dbReference>
<dbReference type="Proteomes" id="UP001276564">
    <property type="component" value="Unassembled WGS sequence"/>
</dbReference>
<organism evidence="6 7">
    <name type="scientific">Mesorhizobium abyssinicae</name>
    <dbReference type="NCBI Taxonomy" id="1209958"/>
    <lineage>
        <taxon>Bacteria</taxon>
        <taxon>Pseudomonadati</taxon>
        <taxon>Pseudomonadota</taxon>
        <taxon>Alphaproteobacteria</taxon>
        <taxon>Hyphomicrobiales</taxon>
        <taxon>Phyllobacteriaceae</taxon>
        <taxon>Mesorhizobium</taxon>
    </lineage>
</organism>
<keyword evidence="2" id="KW-0805">Transcription regulation</keyword>
<keyword evidence="3" id="KW-0238">DNA-binding</keyword>
<feature type="domain" description="HTH lysR-type" evidence="5">
    <location>
        <begin position="1"/>
        <end position="63"/>
    </location>
</feature>
<evidence type="ECO:0000256" key="4">
    <source>
        <dbReference type="ARBA" id="ARBA00023163"/>
    </source>
</evidence>
<dbReference type="RefSeq" id="WP_127391083.1">
    <property type="nucleotide sequence ID" value="NZ_JAVIIP010000006.1"/>
</dbReference>
<evidence type="ECO:0000256" key="2">
    <source>
        <dbReference type="ARBA" id="ARBA00023015"/>
    </source>
</evidence>
<dbReference type="Pfam" id="PF00126">
    <property type="entry name" value="HTH_1"/>
    <property type="match status" value="1"/>
</dbReference>
<sequence>MTPNGNALRLLAYALAAVDHGSLRRAARAMRVRESSVSRNIVKLEQHLEVQLFERDVRGVRLTEPGRAWIDVVRAHYEGLLDAFDDRVGDKDAKTLRIGLCCVRGGEFLRGIIARFGSLYPDVSFSIEDVPAGRWLSAIRRRHLDLVFTHDFGAVPSCCSEVFWHERLFVLLPASHSLVDRPVVAWSDLAEMCLLVPVGPEGPLFDLRLLERIAATGGPAVQTCRANQATVALKVQLGEGFTLAEESCARTTAIESTMWKPLAGQNSVSSIRAVWLDSNPKRSVLRLVAVARNRAGDTPSNSGTNAARPGRST</sequence>
<proteinExistence type="inferred from homology"/>
<keyword evidence="4" id="KW-0804">Transcription</keyword>
<comment type="similarity">
    <text evidence="1">Belongs to the LysR transcriptional regulatory family.</text>
</comment>
<dbReference type="Pfam" id="PF03466">
    <property type="entry name" value="LysR_substrate"/>
    <property type="match status" value="1"/>
</dbReference>
<keyword evidence="7" id="KW-1185">Reference proteome</keyword>
<dbReference type="InterPro" id="IPR000847">
    <property type="entry name" value="LysR_HTH_N"/>
</dbReference>
<dbReference type="Gene3D" id="3.40.190.10">
    <property type="entry name" value="Periplasmic binding protein-like II"/>
    <property type="match status" value="2"/>
</dbReference>
<dbReference type="InterPro" id="IPR036388">
    <property type="entry name" value="WH-like_DNA-bd_sf"/>
</dbReference>
<dbReference type="InterPro" id="IPR005119">
    <property type="entry name" value="LysR_subst-bd"/>
</dbReference>
<dbReference type="SUPFAM" id="SSF53850">
    <property type="entry name" value="Periplasmic binding protein-like II"/>
    <property type="match status" value="1"/>
</dbReference>
<name>A0ABU5AMI4_9HYPH</name>
<accession>A0ABU5AMI4</accession>
<dbReference type="SUPFAM" id="SSF46785">
    <property type="entry name" value="Winged helix' DNA-binding domain"/>
    <property type="match status" value="1"/>
</dbReference>
<reference evidence="6 7" key="1">
    <citation type="submission" date="2023-08" db="EMBL/GenBank/DDBJ databases">
        <title>Implementing the SeqCode for naming new Mesorhizobium species isolated from Vachellia karroo root nodules.</title>
        <authorList>
            <person name="Van Lill M."/>
        </authorList>
    </citation>
    <scope>NUCLEOTIDE SEQUENCE [LARGE SCALE GENOMIC DNA]</scope>
    <source>
        <strain evidence="6 7">VK4B</strain>
    </source>
</reference>
<evidence type="ECO:0000313" key="6">
    <source>
        <dbReference type="EMBL" id="MDX8538513.1"/>
    </source>
</evidence>
<dbReference type="PANTHER" id="PTHR30346:SF0">
    <property type="entry name" value="HCA OPERON TRANSCRIPTIONAL ACTIVATOR HCAR"/>
    <property type="match status" value="1"/>
</dbReference>
<dbReference type="PROSITE" id="PS50931">
    <property type="entry name" value="HTH_LYSR"/>
    <property type="match status" value="1"/>
</dbReference>
<gene>
    <name evidence="6" type="ORF">RFM23_12875</name>
</gene>
<evidence type="ECO:0000256" key="3">
    <source>
        <dbReference type="ARBA" id="ARBA00023125"/>
    </source>
</evidence>
<evidence type="ECO:0000256" key="1">
    <source>
        <dbReference type="ARBA" id="ARBA00009437"/>
    </source>
</evidence>
<protein>
    <submittedName>
        <fullName evidence="6">LysR family transcriptional regulator</fullName>
    </submittedName>
</protein>
<evidence type="ECO:0000313" key="7">
    <source>
        <dbReference type="Proteomes" id="UP001276564"/>
    </source>
</evidence>